<feature type="transmembrane region" description="Helical" evidence="14">
    <location>
        <begin position="183"/>
        <end position="202"/>
    </location>
</feature>
<comment type="caution">
    <text evidence="16">The sequence shown here is derived from an EMBL/GenBank/DDBJ whole genome shotgun (WGS) entry which is preliminary data.</text>
</comment>
<dbReference type="EMBL" id="CAXAMM010015944">
    <property type="protein sequence ID" value="CAK9037688.1"/>
    <property type="molecule type" value="Genomic_DNA"/>
</dbReference>
<keyword evidence="6 14" id="KW-0472">Membrane</keyword>
<organism evidence="16 17">
    <name type="scientific">Durusdinium trenchii</name>
    <dbReference type="NCBI Taxonomy" id="1381693"/>
    <lineage>
        <taxon>Eukaryota</taxon>
        <taxon>Sar</taxon>
        <taxon>Alveolata</taxon>
        <taxon>Dinophyceae</taxon>
        <taxon>Suessiales</taxon>
        <taxon>Symbiodiniaceae</taxon>
        <taxon>Durusdinium</taxon>
    </lineage>
</organism>
<comment type="catalytic activity">
    <reaction evidence="7">
        <text>D-galactose(in) = D-galactose(out)</text>
        <dbReference type="Rhea" id="RHEA:34915"/>
        <dbReference type="ChEBI" id="CHEBI:4139"/>
    </reaction>
    <physiologicalReaction direction="right-to-left" evidence="7">
        <dbReference type="Rhea" id="RHEA:34917"/>
    </physiologicalReaction>
</comment>
<dbReference type="PANTHER" id="PTHR48022">
    <property type="entry name" value="PLASTIDIC GLUCOSE TRANSPORTER 4"/>
    <property type="match status" value="1"/>
</dbReference>
<dbReference type="Proteomes" id="UP001642464">
    <property type="component" value="Unassembled WGS sequence"/>
</dbReference>
<evidence type="ECO:0000259" key="15">
    <source>
        <dbReference type="PROSITE" id="PS50850"/>
    </source>
</evidence>
<evidence type="ECO:0000256" key="2">
    <source>
        <dbReference type="ARBA" id="ARBA00010992"/>
    </source>
</evidence>
<dbReference type="Pfam" id="PF00083">
    <property type="entry name" value="Sugar_tr"/>
    <property type="match status" value="1"/>
</dbReference>
<evidence type="ECO:0000256" key="13">
    <source>
        <dbReference type="ARBA" id="ARBA00044780"/>
    </source>
</evidence>
<comment type="subcellular location">
    <subcellularLocation>
        <location evidence="1">Membrane</location>
        <topology evidence="1">Multi-pass membrane protein</topology>
    </subcellularLocation>
</comment>
<evidence type="ECO:0000256" key="6">
    <source>
        <dbReference type="ARBA" id="ARBA00023136"/>
    </source>
</evidence>
<keyword evidence="4 14" id="KW-0812">Transmembrane</keyword>
<feature type="transmembrane region" description="Helical" evidence="14">
    <location>
        <begin position="142"/>
        <end position="163"/>
    </location>
</feature>
<dbReference type="Gene3D" id="1.20.1250.20">
    <property type="entry name" value="MFS general substrate transporter like domains"/>
    <property type="match status" value="1"/>
</dbReference>
<evidence type="ECO:0000313" key="16">
    <source>
        <dbReference type="EMBL" id="CAK9037688.1"/>
    </source>
</evidence>
<feature type="transmembrane region" description="Helical" evidence="14">
    <location>
        <begin position="53"/>
        <end position="74"/>
    </location>
</feature>
<evidence type="ECO:0000256" key="9">
    <source>
        <dbReference type="ARBA" id="ARBA00044656"/>
    </source>
</evidence>
<comment type="catalytic activity">
    <reaction evidence="11">
        <text>D-glucosamine(out) = D-glucosamine(in)</text>
        <dbReference type="Rhea" id="RHEA:78423"/>
        <dbReference type="ChEBI" id="CHEBI:58723"/>
    </reaction>
    <physiologicalReaction direction="left-to-right" evidence="11">
        <dbReference type="Rhea" id="RHEA:78424"/>
    </physiologicalReaction>
</comment>
<keyword evidence="5 14" id="KW-1133">Transmembrane helix</keyword>
<evidence type="ECO:0000256" key="3">
    <source>
        <dbReference type="ARBA" id="ARBA00011738"/>
    </source>
</evidence>
<keyword evidence="16" id="KW-0762">Sugar transport</keyword>
<evidence type="ECO:0000256" key="11">
    <source>
        <dbReference type="ARBA" id="ARBA00044668"/>
    </source>
</evidence>
<dbReference type="PRINTS" id="PR00171">
    <property type="entry name" value="SUGRTRNSPORT"/>
</dbReference>
<comment type="subunit">
    <text evidence="3">Homodimer.</text>
</comment>
<comment type="catalytic activity">
    <reaction evidence="8">
        <text>D-glucose(out) = D-glucose(in)</text>
        <dbReference type="Rhea" id="RHEA:60376"/>
        <dbReference type="ChEBI" id="CHEBI:4167"/>
    </reaction>
    <physiologicalReaction direction="left-to-right" evidence="8">
        <dbReference type="Rhea" id="RHEA:60377"/>
    </physiologicalReaction>
</comment>
<feature type="domain" description="Major facilitator superfamily (MFS) profile" evidence="15">
    <location>
        <begin position="12"/>
        <end position="364"/>
    </location>
</feature>
<accession>A0ABP0LFC5</accession>
<dbReference type="PROSITE" id="PS00217">
    <property type="entry name" value="SUGAR_TRANSPORT_2"/>
    <property type="match status" value="1"/>
</dbReference>
<comment type="catalytic activity">
    <reaction evidence="9">
        <text>D-xylose(out) = D-xylose(in)</text>
        <dbReference type="Rhea" id="RHEA:78427"/>
        <dbReference type="ChEBI" id="CHEBI:53455"/>
    </reaction>
    <physiologicalReaction direction="left-to-right" evidence="9">
        <dbReference type="Rhea" id="RHEA:78428"/>
    </physiologicalReaction>
</comment>
<name>A0ABP0LFC5_9DINO</name>
<feature type="transmembrane region" description="Helical" evidence="14">
    <location>
        <begin position="86"/>
        <end position="107"/>
    </location>
</feature>
<feature type="transmembrane region" description="Helical" evidence="14">
    <location>
        <begin position="113"/>
        <end position="130"/>
    </location>
</feature>
<evidence type="ECO:0000256" key="14">
    <source>
        <dbReference type="SAM" id="Phobius"/>
    </source>
</evidence>
<dbReference type="InterPro" id="IPR005828">
    <property type="entry name" value="MFS_sugar_transport-like"/>
</dbReference>
<keyword evidence="17" id="KW-1185">Reference proteome</keyword>
<dbReference type="InterPro" id="IPR050360">
    <property type="entry name" value="MFS_Sugar_Transporters"/>
</dbReference>
<comment type="catalytic activity">
    <reaction evidence="10">
        <text>D-mannose(out) = D-mannose(in)</text>
        <dbReference type="Rhea" id="RHEA:78391"/>
        <dbReference type="ChEBI" id="CHEBI:4208"/>
    </reaction>
    <physiologicalReaction direction="left-to-right" evidence="10">
        <dbReference type="Rhea" id="RHEA:78392"/>
    </physiologicalReaction>
</comment>
<feature type="transmembrane region" description="Helical" evidence="14">
    <location>
        <begin position="12"/>
        <end position="33"/>
    </location>
</feature>
<comment type="similarity">
    <text evidence="2">Belongs to the major facilitator superfamily. Sugar transporter (TC 2.A.1.1) family.</text>
</comment>
<evidence type="ECO:0000256" key="12">
    <source>
        <dbReference type="ARBA" id="ARBA00044710"/>
    </source>
</evidence>
<evidence type="ECO:0000256" key="10">
    <source>
        <dbReference type="ARBA" id="ARBA00044662"/>
    </source>
</evidence>
<evidence type="ECO:0000256" key="7">
    <source>
        <dbReference type="ARBA" id="ARBA00044637"/>
    </source>
</evidence>
<proteinExistence type="inferred from homology"/>
<dbReference type="PROSITE" id="PS50850">
    <property type="entry name" value="MFS"/>
    <property type="match status" value="1"/>
</dbReference>
<dbReference type="InterPro" id="IPR005829">
    <property type="entry name" value="Sugar_transporter_CS"/>
</dbReference>
<evidence type="ECO:0000256" key="1">
    <source>
        <dbReference type="ARBA" id="ARBA00004141"/>
    </source>
</evidence>
<dbReference type="InterPro" id="IPR036259">
    <property type="entry name" value="MFS_trans_sf"/>
</dbReference>
<comment type="catalytic activity">
    <reaction evidence="12">
        <text>D-fructose(out) = D-fructose(in)</text>
        <dbReference type="Rhea" id="RHEA:60372"/>
        <dbReference type="ChEBI" id="CHEBI:37721"/>
    </reaction>
    <physiologicalReaction direction="left-to-right" evidence="12">
        <dbReference type="Rhea" id="RHEA:60373"/>
    </physiologicalReaction>
</comment>
<dbReference type="InterPro" id="IPR020846">
    <property type="entry name" value="MFS_dom"/>
</dbReference>
<gene>
    <name evidence="16" type="ORF">SCF082_LOCUS22279</name>
</gene>
<keyword evidence="16" id="KW-0813">Transport</keyword>
<evidence type="ECO:0000256" key="5">
    <source>
        <dbReference type="ARBA" id="ARBA00022989"/>
    </source>
</evidence>
<evidence type="ECO:0000256" key="4">
    <source>
        <dbReference type="ARBA" id="ARBA00022692"/>
    </source>
</evidence>
<evidence type="ECO:0000256" key="8">
    <source>
        <dbReference type="ARBA" id="ARBA00044648"/>
    </source>
</evidence>
<evidence type="ECO:0000313" key="17">
    <source>
        <dbReference type="Proteomes" id="UP001642464"/>
    </source>
</evidence>
<reference evidence="16 17" key="1">
    <citation type="submission" date="2024-02" db="EMBL/GenBank/DDBJ databases">
        <authorList>
            <person name="Chen Y."/>
            <person name="Shah S."/>
            <person name="Dougan E. K."/>
            <person name="Thang M."/>
            <person name="Chan C."/>
        </authorList>
    </citation>
    <scope>NUCLEOTIDE SEQUENCE [LARGE SCALE GENOMIC DNA]</scope>
</reference>
<dbReference type="PANTHER" id="PTHR48022:SF2">
    <property type="entry name" value="PLASTIDIC GLUCOSE TRANSPORTER 4"/>
    <property type="match status" value="1"/>
</dbReference>
<sequence>MEGARAGTAKHALAVSVTCGFYFGYNTGVVSGLTQTVVDCHFFPGKAATTQAALSGVFTACILVGGIVGAVAGVSVADRFGRRRGLAVCGMLGLSTIFLGVVDNFWLMVAIRTVMGVTVGAVSVICPLYVTEVCDPQVRGSVGTVFQLAICFSILVGQVFNLAFTPNYDPDVASERCANGWRLQLSMGVVPAVAILVHVLLLKLPESEEWIAQNNRVDAGLDEREGGSEPLQSPPSEDGEDHVVVVVKEYSWYDLLGTRVGREWASIGVGLACSAQLTGINAFIFYSPQIFHDAGLHDVLVLTTAAAATDDRSPDRDDLERAPFVLFVCGAQRRSGLGDHGPRVAGLHLLFRDRARRALLLDGL</sequence>
<dbReference type="SUPFAM" id="SSF103473">
    <property type="entry name" value="MFS general substrate transporter"/>
    <property type="match status" value="1"/>
</dbReference>
<protein>
    <recommendedName>
        <fullName evidence="13">Hexose transporter 1</fullName>
    </recommendedName>
</protein>
<dbReference type="InterPro" id="IPR003663">
    <property type="entry name" value="Sugar/inositol_transpt"/>
</dbReference>